<dbReference type="InterPro" id="IPR035906">
    <property type="entry name" value="MetI-like_sf"/>
</dbReference>
<evidence type="ECO:0000256" key="4">
    <source>
        <dbReference type="ARBA" id="ARBA00022692"/>
    </source>
</evidence>
<dbReference type="Gene3D" id="1.10.3720.10">
    <property type="entry name" value="MetI-like"/>
    <property type="match status" value="1"/>
</dbReference>
<dbReference type="InterPro" id="IPR000515">
    <property type="entry name" value="MetI-like"/>
</dbReference>
<name>A0ABW4YGP3_9BACL</name>
<dbReference type="RefSeq" id="WP_377769931.1">
    <property type="nucleotide sequence ID" value="NZ_JBHUHO010000010.1"/>
</dbReference>
<gene>
    <name evidence="9" type="ORF">ACFSJH_04005</name>
</gene>
<sequence length="295" mass="33803">MKLYKQTLGSRTFDLFNYLLMIFLCITMLYPLLNTFSISLSDPTLVGQGKISWYPRGFTLDGYAYLFKDNEIIRSYWNTIVYVVLGTTVQLLMTSLFAYPLAMSHFVLRKPLAVLVIITMIFNGGLIPSYMLIRNLGLFDTMAVIILPAALSAFNIIIFRTFFQDIPAELRESAFLDGANDITVLFRIYLPLSKPLMATFALFGAVSFWNMWFEAMIYLNDETMHPIQMMLRRMILQLEDYTDLAGLQRYVETTNVNPRNIKMAAVIVTILPIMFVYPLLQKHFVSGMMIGSVKG</sequence>
<reference evidence="10" key="1">
    <citation type="journal article" date="2019" name="Int. J. Syst. Evol. Microbiol.">
        <title>The Global Catalogue of Microorganisms (GCM) 10K type strain sequencing project: providing services to taxonomists for standard genome sequencing and annotation.</title>
        <authorList>
            <consortium name="The Broad Institute Genomics Platform"/>
            <consortium name="The Broad Institute Genome Sequencing Center for Infectious Disease"/>
            <person name="Wu L."/>
            <person name="Ma J."/>
        </authorList>
    </citation>
    <scope>NUCLEOTIDE SEQUENCE [LARGE SCALE GENOMIC DNA]</scope>
    <source>
        <strain evidence="10">GH52</strain>
    </source>
</reference>
<evidence type="ECO:0000313" key="9">
    <source>
        <dbReference type="EMBL" id="MFD2114905.1"/>
    </source>
</evidence>
<evidence type="ECO:0000256" key="7">
    <source>
        <dbReference type="RuleBase" id="RU363032"/>
    </source>
</evidence>
<keyword evidence="6 7" id="KW-0472">Membrane</keyword>
<keyword evidence="2 7" id="KW-0813">Transport</keyword>
<accession>A0ABW4YGP3</accession>
<evidence type="ECO:0000259" key="8">
    <source>
        <dbReference type="PROSITE" id="PS50928"/>
    </source>
</evidence>
<feature type="domain" description="ABC transmembrane type-1" evidence="8">
    <location>
        <begin position="76"/>
        <end position="280"/>
    </location>
</feature>
<feature type="transmembrane region" description="Helical" evidence="7">
    <location>
        <begin position="112"/>
        <end position="133"/>
    </location>
</feature>
<dbReference type="Pfam" id="PF00528">
    <property type="entry name" value="BPD_transp_1"/>
    <property type="match status" value="1"/>
</dbReference>
<comment type="caution">
    <text evidence="9">The sequence shown here is derived from an EMBL/GenBank/DDBJ whole genome shotgun (WGS) entry which is preliminary data.</text>
</comment>
<protein>
    <submittedName>
        <fullName evidence="9">Carbohydrate ABC transporter permease</fullName>
    </submittedName>
</protein>
<dbReference type="EMBL" id="JBHUHO010000010">
    <property type="protein sequence ID" value="MFD2114905.1"/>
    <property type="molecule type" value="Genomic_DNA"/>
</dbReference>
<feature type="transmembrane region" description="Helical" evidence="7">
    <location>
        <begin position="80"/>
        <end position="100"/>
    </location>
</feature>
<dbReference type="CDD" id="cd06261">
    <property type="entry name" value="TM_PBP2"/>
    <property type="match status" value="1"/>
</dbReference>
<keyword evidence="5 7" id="KW-1133">Transmembrane helix</keyword>
<evidence type="ECO:0000256" key="5">
    <source>
        <dbReference type="ARBA" id="ARBA00022989"/>
    </source>
</evidence>
<keyword evidence="10" id="KW-1185">Reference proteome</keyword>
<feature type="transmembrane region" description="Helical" evidence="7">
    <location>
        <begin position="261"/>
        <end position="280"/>
    </location>
</feature>
<dbReference type="Proteomes" id="UP001597362">
    <property type="component" value="Unassembled WGS sequence"/>
</dbReference>
<dbReference type="PROSITE" id="PS50928">
    <property type="entry name" value="ABC_TM1"/>
    <property type="match status" value="1"/>
</dbReference>
<evidence type="ECO:0000313" key="10">
    <source>
        <dbReference type="Proteomes" id="UP001597362"/>
    </source>
</evidence>
<keyword evidence="3" id="KW-1003">Cell membrane</keyword>
<dbReference type="PANTHER" id="PTHR43744">
    <property type="entry name" value="ABC TRANSPORTER PERMEASE PROTEIN MG189-RELATED-RELATED"/>
    <property type="match status" value="1"/>
</dbReference>
<evidence type="ECO:0000256" key="3">
    <source>
        <dbReference type="ARBA" id="ARBA00022475"/>
    </source>
</evidence>
<comment type="similarity">
    <text evidence="7">Belongs to the binding-protein-dependent transport system permease family.</text>
</comment>
<evidence type="ECO:0000256" key="1">
    <source>
        <dbReference type="ARBA" id="ARBA00004651"/>
    </source>
</evidence>
<keyword evidence="4 7" id="KW-0812">Transmembrane</keyword>
<evidence type="ECO:0000256" key="6">
    <source>
        <dbReference type="ARBA" id="ARBA00023136"/>
    </source>
</evidence>
<dbReference type="SUPFAM" id="SSF161098">
    <property type="entry name" value="MetI-like"/>
    <property type="match status" value="1"/>
</dbReference>
<feature type="transmembrane region" description="Helical" evidence="7">
    <location>
        <begin position="145"/>
        <end position="163"/>
    </location>
</feature>
<feature type="transmembrane region" description="Helical" evidence="7">
    <location>
        <begin position="12"/>
        <end position="33"/>
    </location>
</feature>
<comment type="subcellular location">
    <subcellularLocation>
        <location evidence="1 7">Cell membrane</location>
        <topology evidence="1 7">Multi-pass membrane protein</topology>
    </subcellularLocation>
</comment>
<proteinExistence type="inferred from homology"/>
<evidence type="ECO:0000256" key="2">
    <source>
        <dbReference type="ARBA" id="ARBA00022448"/>
    </source>
</evidence>
<dbReference type="PANTHER" id="PTHR43744:SF9">
    <property type="entry name" value="POLYGALACTURONAN_RHAMNOGALACTURONAN TRANSPORT SYSTEM PERMEASE PROTEIN YTCP"/>
    <property type="match status" value="1"/>
</dbReference>
<organism evidence="9 10">
    <name type="scientific">Paenibacillus yanchengensis</name>
    <dbReference type="NCBI Taxonomy" id="2035833"/>
    <lineage>
        <taxon>Bacteria</taxon>
        <taxon>Bacillati</taxon>
        <taxon>Bacillota</taxon>
        <taxon>Bacilli</taxon>
        <taxon>Bacillales</taxon>
        <taxon>Paenibacillaceae</taxon>
        <taxon>Paenibacillus</taxon>
    </lineage>
</organism>